<dbReference type="EMBL" id="MF668286">
    <property type="protein sequence ID" value="ASZ75060.1"/>
    <property type="molecule type" value="Genomic_DNA"/>
</dbReference>
<proteinExistence type="predicted"/>
<accession>A0A2D1A739</accession>
<dbReference type="Proteomes" id="UP000231419">
    <property type="component" value="Segment"/>
</dbReference>
<evidence type="ECO:0000313" key="1">
    <source>
        <dbReference type="EMBL" id="ASZ75060.1"/>
    </source>
</evidence>
<protein>
    <submittedName>
        <fullName evidence="1">Uncharacterized protein</fullName>
    </submittedName>
</protein>
<keyword evidence="2" id="KW-1185">Reference proteome</keyword>
<evidence type="ECO:0000313" key="2">
    <source>
        <dbReference type="Proteomes" id="UP000231419"/>
    </source>
</evidence>
<sequence>MASRVLVKEALIIIGYSQSAALALAEQNGDNDSARHTEAISRLVFDLLYKNMHHDIKADAAQRLNSMHDLIQFTIENAEKKYKPEVIAEYAELQKLNLSRLATVINEWPA</sequence>
<reference evidence="2" key="1">
    <citation type="submission" date="2017-08" db="EMBL/GenBank/DDBJ databases">
        <authorList>
            <person name="de Groot N.N."/>
        </authorList>
    </citation>
    <scope>NUCLEOTIDE SEQUENCE [LARGE SCALE GENOMIC DNA]</scope>
</reference>
<name>A0A2D1A739_9CAUD</name>
<organism evidence="1 2">
    <name type="scientific">Rhodococcus phage Trina</name>
    <dbReference type="NCBI Taxonomy" id="2027905"/>
    <lineage>
        <taxon>Viruses</taxon>
        <taxon>Duplodnaviria</taxon>
        <taxon>Heunggongvirae</taxon>
        <taxon>Uroviricota</taxon>
        <taxon>Caudoviricetes</taxon>
        <taxon>Trinavirus</taxon>
        <taxon>Trinavirus trina</taxon>
    </lineage>
</organism>
<gene>
    <name evidence="1" type="ORF">SEA_TRINA_282</name>
</gene>